<accession>A0A835Y7C5</accession>
<sequence length="258" mass="26118">MYQLCSIVTMRSATAALALVLALGAIAGASARTGLPDSAEVKAALESVLDGKNSGGSTEMWCTVINTESVVKVSVFSGDSRAQINPSARIVSGVKANTANLVSRHNSARSTANLYGLLQAGGGIFGIENTHPVNTAAAYKGPSAHWGDGKKDPLINQRLGGFIGIGGGLALYDETGAKVGALGISGDSACTDHIVAWRLRKALGLDYVPAGPLGPSKDNMGHGGSGLDASSHPICDAGAAAIVKDLPTNYPFSTVQSG</sequence>
<organism evidence="2 3">
    <name type="scientific">Edaphochlamys debaryana</name>
    <dbReference type="NCBI Taxonomy" id="47281"/>
    <lineage>
        <taxon>Eukaryota</taxon>
        <taxon>Viridiplantae</taxon>
        <taxon>Chlorophyta</taxon>
        <taxon>core chlorophytes</taxon>
        <taxon>Chlorophyceae</taxon>
        <taxon>CS clade</taxon>
        <taxon>Chlamydomonadales</taxon>
        <taxon>Chlamydomonadales incertae sedis</taxon>
        <taxon>Edaphochlamys</taxon>
    </lineage>
</organism>
<evidence type="ECO:0000256" key="1">
    <source>
        <dbReference type="SAM" id="SignalP"/>
    </source>
</evidence>
<protein>
    <recommendedName>
        <fullName evidence="4">Heme-binding protein</fullName>
    </recommendedName>
</protein>
<keyword evidence="3" id="KW-1185">Reference proteome</keyword>
<dbReference type="AlphaFoldDB" id="A0A835Y7C5"/>
<comment type="caution">
    <text evidence="2">The sequence shown here is derived from an EMBL/GenBank/DDBJ whole genome shotgun (WGS) entry which is preliminary data.</text>
</comment>
<dbReference type="EMBL" id="JAEHOE010000014">
    <property type="protein sequence ID" value="KAG2497401.1"/>
    <property type="molecule type" value="Genomic_DNA"/>
</dbReference>
<dbReference type="SUPFAM" id="SSF143744">
    <property type="entry name" value="GlcG-like"/>
    <property type="match status" value="1"/>
</dbReference>
<proteinExistence type="predicted"/>
<gene>
    <name evidence="2" type="ORF">HYH03_004556</name>
</gene>
<dbReference type="Gene3D" id="3.30.450.150">
    <property type="entry name" value="Haem-degrading domain"/>
    <property type="match status" value="1"/>
</dbReference>
<dbReference type="OrthoDB" id="10477489at2759"/>
<dbReference type="Proteomes" id="UP000612055">
    <property type="component" value="Unassembled WGS sequence"/>
</dbReference>
<name>A0A835Y7C5_9CHLO</name>
<reference evidence="2" key="1">
    <citation type="journal article" date="2020" name="bioRxiv">
        <title>Comparative genomics of Chlamydomonas.</title>
        <authorList>
            <person name="Craig R.J."/>
            <person name="Hasan A.R."/>
            <person name="Ness R.W."/>
            <person name="Keightley P.D."/>
        </authorList>
    </citation>
    <scope>NUCLEOTIDE SEQUENCE</scope>
    <source>
        <strain evidence="2">CCAP 11/70</strain>
    </source>
</reference>
<feature type="chain" id="PRO_5032490087" description="Heme-binding protein" evidence="1">
    <location>
        <begin position="32"/>
        <end position="258"/>
    </location>
</feature>
<feature type="signal peptide" evidence="1">
    <location>
        <begin position="1"/>
        <end position="31"/>
    </location>
</feature>
<evidence type="ECO:0000313" key="3">
    <source>
        <dbReference type="Proteomes" id="UP000612055"/>
    </source>
</evidence>
<evidence type="ECO:0000313" key="2">
    <source>
        <dbReference type="EMBL" id="KAG2497401.1"/>
    </source>
</evidence>
<keyword evidence="1" id="KW-0732">Signal</keyword>
<dbReference type="InterPro" id="IPR038084">
    <property type="entry name" value="PduO/GlcC-like_sf"/>
</dbReference>
<evidence type="ECO:0008006" key="4">
    <source>
        <dbReference type="Google" id="ProtNLM"/>
    </source>
</evidence>